<evidence type="ECO:0000313" key="3">
    <source>
        <dbReference type="Proteomes" id="UP001459277"/>
    </source>
</evidence>
<sequence>MTFRLREHRTDRSSRAGRVSVSDDDAERRRARPIRSDVTRNDELRCSAVTDPISKEQAMTDPISRLRLASVRLRLNCSSGVALRD</sequence>
<evidence type="ECO:0000313" key="2">
    <source>
        <dbReference type="EMBL" id="KAK9998849.1"/>
    </source>
</evidence>
<evidence type="ECO:0000256" key="1">
    <source>
        <dbReference type="SAM" id="MobiDB-lite"/>
    </source>
</evidence>
<dbReference type="AlphaFoldDB" id="A0AAW2CNR1"/>
<gene>
    <name evidence="2" type="ORF">SO802_018452</name>
</gene>
<accession>A0AAW2CNR1</accession>
<reference evidence="2 3" key="1">
    <citation type="submission" date="2024-01" db="EMBL/GenBank/DDBJ databases">
        <title>A telomere-to-telomere, gap-free genome of sweet tea (Lithocarpus litseifolius).</title>
        <authorList>
            <person name="Zhou J."/>
        </authorList>
    </citation>
    <scope>NUCLEOTIDE SEQUENCE [LARGE SCALE GENOMIC DNA]</scope>
    <source>
        <strain evidence="2">Zhou-2022a</strain>
        <tissue evidence="2">Leaf</tissue>
    </source>
</reference>
<comment type="caution">
    <text evidence="2">The sequence shown here is derived from an EMBL/GenBank/DDBJ whole genome shotgun (WGS) entry which is preliminary data.</text>
</comment>
<proteinExistence type="predicted"/>
<keyword evidence="3" id="KW-1185">Reference proteome</keyword>
<feature type="compositionally biased region" description="Basic and acidic residues" evidence="1">
    <location>
        <begin position="1"/>
        <end position="14"/>
    </location>
</feature>
<feature type="region of interest" description="Disordered" evidence="1">
    <location>
        <begin position="1"/>
        <end position="36"/>
    </location>
</feature>
<protein>
    <submittedName>
        <fullName evidence="2">Uncharacterized protein</fullName>
    </submittedName>
</protein>
<dbReference type="EMBL" id="JAZDWU010000006">
    <property type="protein sequence ID" value="KAK9998849.1"/>
    <property type="molecule type" value="Genomic_DNA"/>
</dbReference>
<dbReference type="Proteomes" id="UP001459277">
    <property type="component" value="Unassembled WGS sequence"/>
</dbReference>
<name>A0AAW2CNR1_9ROSI</name>
<organism evidence="2 3">
    <name type="scientific">Lithocarpus litseifolius</name>
    <dbReference type="NCBI Taxonomy" id="425828"/>
    <lineage>
        <taxon>Eukaryota</taxon>
        <taxon>Viridiplantae</taxon>
        <taxon>Streptophyta</taxon>
        <taxon>Embryophyta</taxon>
        <taxon>Tracheophyta</taxon>
        <taxon>Spermatophyta</taxon>
        <taxon>Magnoliopsida</taxon>
        <taxon>eudicotyledons</taxon>
        <taxon>Gunneridae</taxon>
        <taxon>Pentapetalae</taxon>
        <taxon>rosids</taxon>
        <taxon>fabids</taxon>
        <taxon>Fagales</taxon>
        <taxon>Fagaceae</taxon>
        <taxon>Lithocarpus</taxon>
    </lineage>
</organism>